<organism evidence="4 5">
    <name type="scientific">Nyssa sinensis</name>
    <dbReference type="NCBI Taxonomy" id="561372"/>
    <lineage>
        <taxon>Eukaryota</taxon>
        <taxon>Viridiplantae</taxon>
        <taxon>Streptophyta</taxon>
        <taxon>Embryophyta</taxon>
        <taxon>Tracheophyta</taxon>
        <taxon>Spermatophyta</taxon>
        <taxon>Magnoliopsida</taxon>
        <taxon>eudicotyledons</taxon>
        <taxon>Gunneridae</taxon>
        <taxon>Pentapetalae</taxon>
        <taxon>asterids</taxon>
        <taxon>Cornales</taxon>
        <taxon>Nyssaceae</taxon>
        <taxon>Nyssa</taxon>
    </lineage>
</organism>
<comment type="domain">
    <text evidence="2">The jas domain is required for interaction with COI1.</text>
</comment>
<dbReference type="GO" id="GO:2000022">
    <property type="term" value="P:regulation of jasmonic acid mediated signaling pathway"/>
    <property type="evidence" value="ECO:0007669"/>
    <property type="project" value="UniProtKB-UniRule"/>
</dbReference>
<dbReference type="EMBL" id="CM018044">
    <property type="protein sequence ID" value="KAA8530010.1"/>
    <property type="molecule type" value="Genomic_DNA"/>
</dbReference>
<dbReference type="AlphaFoldDB" id="A0A5J5AHE8"/>
<dbReference type="InterPro" id="IPR018467">
    <property type="entry name" value="CCT_CS"/>
</dbReference>
<proteinExistence type="inferred from homology"/>
<dbReference type="GO" id="GO:0031347">
    <property type="term" value="P:regulation of defense response"/>
    <property type="evidence" value="ECO:0007669"/>
    <property type="project" value="UniProtKB-UniRule"/>
</dbReference>
<feature type="domain" description="Tify" evidence="3">
    <location>
        <begin position="90"/>
        <end position="124"/>
    </location>
</feature>
<dbReference type="InterPro" id="IPR010399">
    <property type="entry name" value="Tify_dom"/>
</dbReference>
<keyword evidence="2" id="KW-1184">Jasmonic acid signaling pathway</keyword>
<dbReference type="GO" id="GO:0009611">
    <property type="term" value="P:response to wounding"/>
    <property type="evidence" value="ECO:0007669"/>
    <property type="project" value="UniProtKB-UniRule"/>
</dbReference>
<accession>A0A5J5AHE8</accession>
<evidence type="ECO:0000256" key="1">
    <source>
        <dbReference type="ARBA" id="ARBA00008614"/>
    </source>
</evidence>
<dbReference type="Proteomes" id="UP000325577">
    <property type="component" value="Linkage Group LG20"/>
</dbReference>
<protein>
    <recommendedName>
        <fullName evidence="2">Protein TIFY</fullName>
    </recommendedName>
    <alternativeName>
        <fullName evidence="2">Jasmonate ZIM domain-containing protein</fullName>
    </alternativeName>
</protein>
<dbReference type="Pfam" id="PF09425">
    <property type="entry name" value="Jas_motif"/>
    <property type="match status" value="1"/>
</dbReference>
<dbReference type="Pfam" id="PF06200">
    <property type="entry name" value="tify"/>
    <property type="match status" value="1"/>
</dbReference>
<dbReference type="OrthoDB" id="1914366at2759"/>
<comment type="subcellular location">
    <subcellularLocation>
        <location evidence="2">Nucleus</location>
    </subcellularLocation>
</comment>
<gene>
    <name evidence="4" type="ORF">F0562_034549</name>
</gene>
<keyword evidence="2" id="KW-0539">Nucleus</keyword>
<dbReference type="InterPro" id="IPR040390">
    <property type="entry name" value="TIFY/JAZ"/>
</dbReference>
<dbReference type="SMART" id="SM00979">
    <property type="entry name" value="TIFY"/>
    <property type="match status" value="1"/>
</dbReference>
<evidence type="ECO:0000313" key="4">
    <source>
        <dbReference type="EMBL" id="KAA8530010.1"/>
    </source>
</evidence>
<dbReference type="PROSITE" id="PS51320">
    <property type="entry name" value="TIFY"/>
    <property type="match status" value="1"/>
</dbReference>
<reference evidence="4 5" key="1">
    <citation type="submission" date="2019-09" db="EMBL/GenBank/DDBJ databases">
        <title>A chromosome-level genome assembly of the Chinese tupelo Nyssa sinensis.</title>
        <authorList>
            <person name="Yang X."/>
            <person name="Kang M."/>
            <person name="Yang Y."/>
            <person name="Xiong H."/>
            <person name="Wang M."/>
            <person name="Zhang Z."/>
            <person name="Wang Z."/>
            <person name="Wu H."/>
            <person name="Ma T."/>
            <person name="Liu J."/>
            <person name="Xi Z."/>
        </authorList>
    </citation>
    <scope>NUCLEOTIDE SEQUENCE [LARGE SCALE GENOMIC DNA]</scope>
    <source>
        <strain evidence="4">J267</strain>
        <tissue evidence="4">Leaf</tissue>
    </source>
</reference>
<sequence length="188" mass="20999">MSRSTVELDFFRMEKENSSKSHTQKLFDRRRSFRDIQGVISKLNPDLLKTVIASGSSNQTPTGNGNFLPSKASTPKDLPVYTPIFAPISGSESTPPLTIFYNGNVVVFDVPRHKAENILKLAEKGLPKTVESADLKLAASSNDQPQLLQTLNGDLPIFRRKSLQRFLVKRKERLTLVSPYSCADYVQT</sequence>
<dbReference type="GO" id="GO:0005634">
    <property type="term" value="C:nucleus"/>
    <property type="evidence" value="ECO:0007669"/>
    <property type="project" value="UniProtKB-SubCell"/>
</dbReference>
<dbReference type="PANTHER" id="PTHR33077">
    <property type="entry name" value="PROTEIN TIFY 4A-RELATED-RELATED"/>
    <property type="match status" value="1"/>
</dbReference>
<comment type="function">
    <text evidence="2">Repressor of jasmonate responses.</text>
</comment>
<evidence type="ECO:0000313" key="5">
    <source>
        <dbReference type="Proteomes" id="UP000325577"/>
    </source>
</evidence>
<name>A0A5J5AHE8_9ASTE</name>
<keyword evidence="5" id="KW-1185">Reference proteome</keyword>
<dbReference type="PANTHER" id="PTHR33077:SF5">
    <property type="entry name" value="PROTEIN TIFY 9"/>
    <property type="match status" value="1"/>
</dbReference>
<evidence type="ECO:0000256" key="2">
    <source>
        <dbReference type="RuleBase" id="RU369065"/>
    </source>
</evidence>
<evidence type="ECO:0000259" key="3">
    <source>
        <dbReference type="PROSITE" id="PS51320"/>
    </source>
</evidence>
<comment type="similarity">
    <text evidence="1 2">Belongs to the TIFY/JAZ family.</text>
</comment>